<feature type="compositionally biased region" description="Polar residues" evidence="1">
    <location>
        <begin position="191"/>
        <end position="225"/>
    </location>
</feature>
<evidence type="ECO:0000313" key="3">
    <source>
        <dbReference type="Proteomes" id="UP000015241"/>
    </source>
</evidence>
<evidence type="ECO:0000256" key="1">
    <source>
        <dbReference type="SAM" id="MobiDB-lite"/>
    </source>
</evidence>
<dbReference type="EMBL" id="KE504147">
    <property type="protein sequence ID" value="EPT00693.1"/>
    <property type="molecule type" value="Genomic_DNA"/>
</dbReference>
<dbReference type="InParanoid" id="S8E7V3"/>
<gene>
    <name evidence="2" type="ORF">FOMPIDRAFT_88052</name>
</gene>
<protein>
    <submittedName>
        <fullName evidence="2">Uncharacterized protein</fullName>
    </submittedName>
</protein>
<dbReference type="Proteomes" id="UP000015241">
    <property type="component" value="Unassembled WGS sequence"/>
</dbReference>
<accession>S8E7V3</accession>
<organism evidence="2 3">
    <name type="scientific">Fomitopsis schrenkii</name>
    <name type="common">Brown rot fungus</name>
    <dbReference type="NCBI Taxonomy" id="2126942"/>
    <lineage>
        <taxon>Eukaryota</taxon>
        <taxon>Fungi</taxon>
        <taxon>Dikarya</taxon>
        <taxon>Basidiomycota</taxon>
        <taxon>Agaricomycotina</taxon>
        <taxon>Agaricomycetes</taxon>
        <taxon>Polyporales</taxon>
        <taxon>Fomitopsis</taxon>
    </lineage>
</organism>
<proteinExistence type="predicted"/>
<name>S8E7V3_FOMSC</name>
<dbReference type="STRING" id="743788.S8E7V3"/>
<reference evidence="2 3" key="1">
    <citation type="journal article" date="2012" name="Science">
        <title>The Paleozoic origin of enzymatic lignin decomposition reconstructed from 31 fungal genomes.</title>
        <authorList>
            <person name="Floudas D."/>
            <person name="Binder M."/>
            <person name="Riley R."/>
            <person name="Barry K."/>
            <person name="Blanchette R.A."/>
            <person name="Henrissat B."/>
            <person name="Martinez A.T."/>
            <person name="Otillar R."/>
            <person name="Spatafora J.W."/>
            <person name="Yadav J.S."/>
            <person name="Aerts A."/>
            <person name="Benoit I."/>
            <person name="Boyd A."/>
            <person name="Carlson A."/>
            <person name="Copeland A."/>
            <person name="Coutinho P.M."/>
            <person name="de Vries R.P."/>
            <person name="Ferreira P."/>
            <person name="Findley K."/>
            <person name="Foster B."/>
            <person name="Gaskell J."/>
            <person name="Glotzer D."/>
            <person name="Gorecki P."/>
            <person name="Heitman J."/>
            <person name="Hesse C."/>
            <person name="Hori C."/>
            <person name="Igarashi K."/>
            <person name="Jurgens J.A."/>
            <person name="Kallen N."/>
            <person name="Kersten P."/>
            <person name="Kohler A."/>
            <person name="Kuees U."/>
            <person name="Kumar T.K.A."/>
            <person name="Kuo A."/>
            <person name="LaButti K."/>
            <person name="Larrondo L.F."/>
            <person name="Lindquist E."/>
            <person name="Ling A."/>
            <person name="Lombard V."/>
            <person name="Lucas S."/>
            <person name="Lundell T."/>
            <person name="Martin R."/>
            <person name="McLaughlin D.J."/>
            <person name="Morgenstern I."/>
            <person name="Morin E."/>
            <person name="Murat C."/>
            <person name="Nagy L.G."/>
            <person name="Nolan M."/>
            <person name="Ohm R.A."/>
            <person name="Patyshakuliyeva A."/>
            <person name="Rokas A."/>
            <person name="Ruiz-Duenas F.J."/>
            <person name="Sabat G."/>
            <person name="Salamov A."/>
            <person name="Samejima M."/>
            <person name="Schmutz J."/>
            <person name="Slot J.C."/>
            <person name="St John F."/>
            <person name="Stenlid J."/>
            <person name="Sun H."/>
            <person name="Sun S."/>
            <person name="Syed K."/>
            <person name="Tsang A."/>
            <person name="Wiebenga A."/>
            <person name="Young D."/>
            <person name="Pisabarro A."/>
            <person name="Eastwood D.C."/>
            <person name="Martin F."/>
            <person name="Cullen D."/>
            <person name="Grigoriev I.V."/>
            <person name="Hibbett D.S."/>
        </authorList>
    </citation>
    <scope>NUCLEOTIDE SEQUENCE</scope>
    <source>
        <strain evidence="3">FP-58527</strain>
    </source>
</reference>
<sequence length="532" mass="57480">MSILDAPGAAHHVLTHSFPITPKLVVILRDRLLTHEAGFIRSGMPAEEARKLTHQDLLSTSYFHDLPRTMPTVMHYPPLPPEAFGSNGETIEDDWLEEQRNFEFHGLLPDGQLVASRIRDRLIFDIHNLTEDQAERVNTLLLTHCKETISFRHPTCLLRSIDAFERDTQLTFYGKKRYASLKTKIIGLSQQATPSVSTSGSPVHSPSPEASTDSDSPLPTPTSASKLYPGGGALTSPPASKGVTLEESLPGLRGAFIRKPRVVSMVPSDAEVEDPSVTPPGPRSVCSAELDCTSEKDTEVLHIVSPCVDTGTSVLSSASADSALCPAASSHHTSNEHATAESSACSPAVEDQAVRRLETALPCLRGAFKRGSDILSPEKFIPVATHRTVPVESAPCSDGLTSVSSTCEHCRTASTVDEKIDDDVRAVVGSGDDTERMELEASHFDKSLRPSSTVPTEGPRANREALRVLPCGRPIPATVDKGIATHAARVQPPRDNSVPTGDYYAPEPQNHVPARRTLVRRLLTLASKLFCS</sequence>
<feature type="region of interest" description="Disordered" evidence="1">
    <location>
        <begin position="191"/>
        <end position="246"/>
    </location>
</feature>
<dbReference type="HOGENOM" id="CLU_511941_0_0_1"/>
<keyword evidence="3" id="KW-1185">Reference proteome</keyword>
<dbReference type="OrthoDB" id="5340163at2759"/>
<dbReference type="AlphaFoldDB" id="S8E7V3"/>
<evidence type="ECO:0000313" key="2">
    <source>
        <dbReference type="EMBL" id="EPT00693.1"/>
    </source>
</evidence>